<dbReference type="PANTHER" id="PTHR43236:SF1">
    <property type="entry name" value="BLL7220 PROTEIN"/>
    <property type="match status" value="1"/>
</dbReference>
<dbReference type="InterPro" id="IPR052345">
    <property type="entry name" value="Rad_response_metalloprotease"/>
</dbReference>
<organism evidence="3 4">
    <name type="scientific">Salipaludibacillus neizhouensis</name>
    <dbReference type="NCBI Taxonomy" id="885475"/>
    <lineage>
        <taxon>Bacteria</taxon>
        <taxon>Bacillati</taxon>
        <taxon>Bacillota</taxon>
        <taxon>Bacilli</taxon>
        <taxon>Bacillales</taxon>
        <taxon>Bacillaceae</taxon>
    </lineage>
</organism>
<dbReference type="Proteomes" id="UP000281498">
    <property type="component" value="Unassembled WGS sequence"/>
</dbReference>
<accession>A0A3A9JWK8</accession>
<evidence type="ECO:0000313" key="3">
    <source>
        <dbReference type="EMBL" id="RKL64857.1"/>
    </source>
</evidence>
<dbReference type="InterPro" id="IPR010359">
    <property type="entry name" value="IrrE_HExxH"/>
</dbReference>
<evidence type="ECO:0000259" key="2">
    <source>
        <dbReference type="Pfam" id="PF06114"/>
    </source>
</evidence>
<sequence length="380" mass="43907">MSNKPIPLHEKLYRYREQFQVTISELFESTGISEERLKSFEGNELKPTGDEILILSDYYMCDFRFFISNKRVAPFDETEYLFRTFGGDLSKQDRWAIQEVLFLAECESFLLERMGILDSKPFPFVKVGTHFKTHGSEAASGLRMHLGYKGNEIPVDIYKDLRSIGLKVFRRKLQNSDISGLYINHPVAGKCIIINYNEDMYRQRFTAAHEAAHSILDDNNDVVVSFKKWSKDNLVEIRANTFASNYLLPPNFVKSIPVKSWDTKKALEWADKLNVNTEAFAIALKNEKIISEKVEGEIKSVKLSQNIKLDPELRKFSKNGLKRQKTLLEQGLSSYYVNLCLKGYREGIISASRLAEMLLVNETELRNLMNLYKEELKYGD</sequence>
<evidence type="ECO:0000256" key="1">
    <source>
        <dbReference type="ARBA" id="ARBA00007227"/>
    </source>
</evidence>
<dbReference type="Gene3D" id="1.10.10.2910">
    <property type="match status" value="1"/>
</dbReference>
<dbReference type="AlphaFoldDB" id="A0A3A9JWK8"/>
<protein>
    <submittedName>
        <fullName evidence="3">DNA-binding protein</fullName>
    </submittedName>
</protein>
<keyword evidence="3" id="KW-0238">DNA-binding</keyword>
<gene>
    <name evidence="3" type="ORF">CR203_24015</name>
</gene>
<proteinExistence type="inferred from homology"/>
<dbReference type="PANTHER" id="PTHR43236">
    <property type="entry name" value="ANTITOXIN HIGA1"/>
    <property type="match status" value="1"/>
</dbReference>
<comment type="similarity">
    <text evidence="1">Belongs to the short-chain fatty acyl-CoA assimilation regulator (ScfR) family.</text>
</comment>
<dbReference type="CDD" id="cd00093">
    <property type="entry name" value="HTH_XRE"/>
    <property type="match status" value="1"/>
</dbReference>
<dbReference type="SUPFAM" id="SSF47413">
    <property type="entry name" value="lambda repressor-like DNA-binding domains"/>
    <property type="match status" value="1"/>
</dbReference>
<dbReference type="GO" id="GO:0003677">
    <property type="term" value="F:DNA binding"/>
    <property type="evidence" value="ECO:0007669"/>
    <property type="project" value="UniProtKB-KW"/>
</dbReference>
<dbReference type="RefSeq" id="WP_110937839.1">
    <property type="nucleotide sequence ID" value="NZ_KZ614147.1"/>
</dbReference>
<dbReference type="InterPro" id="IPR001387">
    <property type="entry name" value="Cro/C1-type_HTH"/>
</dbReference>
<dbReference type="Pfam" id="PF06114">
    <property type="entry name" value="Peptidase_M78"/>
    <property type="match status" value="1"/>
</dbReference>
<feature type="domain" description="IrrE N-terminal-like" evidence="2">
    <location>
        <begin position="164"/>
        <end position="284"/>
    </location>
</feature>
<dbReference type="EMBL" id="PDOE01000032">
    <property type="protein sequence ID" value="RKL64857.1"/>
    <property type="molecule type" value="Genomic_DNA"/>
</dbReference>
<keyword evidence="4" id="KW-1185">Reference proteome</keyword>
<name>A0A3A9JWK8_9BACI</name>
<comment type="caution">
    <text evidence="3">The sequence shown here is derived from an EMBL/GenBank/DDBJ whole genome shotgun (WGS) entry which is preliminary data.</text>
</comment>
<reference evidence="3 4" key="1">
    <citation type="submission" date="2017-10" db="EMBL/GenBank/DDBJ databases">
        <title>Bacillus sp. nov., a halophilic bacterium isolated from a Keqin Lake.</title>
        <authorList>
            <person name="Wang H."/>
        </authorList>
    </citation>
    <scope>NUCLEOTIDE SEQUENCE [LARGE SCALE GENOMIC DNA]</scope>
    <source>
        <strain evidence="3 4">KCTC 13187</strain>
    </source>
</reference>
<dbReference type="InterPro" id="IPR010982">
    <property type="entry name" value="Lambda_DNA-bd_dom_sf"/>
</dbReference>
<evidence type="ECO:0000313" key="4">
    <source>
        <dbReference type="Proteomes" id="UP000281498"/>
    </source>
</evidence>
<dbReference type="OrthoDB" id="9816277at2"/>